<dbReference type="PROSITE" id="PS51257">
    <property type="entry name" value="PROKAR_LIPOPROTEIN"/>
    <property type="match status" value="1"/>
</dbReference>
<dbReference type="EMBL" id="FNVN01000002">
    <property type="protein sequence ID" value="SEG22665.1"/>
    <property type="molecule type" value="Genomic_DNA"/>
</dbReference>
<dbReference type="InterPro" id="IPR045396">
    <property type="entry name" value="DUF6517"/>
</dbReference>
<dbReference type="Pfam" id="PF20127">
    <property type="entry name" value="DUF6517"/>
    <property type="match status" value="1"/>
</dbReference>
<evidence type="ECO:0000313" key="1">
    <source>
        <dbReference type="EMBL" id="SEG22665.1"/>
    </source>
</evidence>
<keyword evidence="2" id="KW-1185">Reference proteome</keyword>
<gene>
    <name evidence="1" type="ORF">SAMN04488133_1566</name>
</gene>
<dbReference type="Proteomes" id="UP000236740">
    <property type="component" value="Unassembled WGS sequence"/>
</dbReference>
<dbReference type="AlphaFoldDB" id="A0A1H5YG46"/>
<reference evidence="1 2" key="1">
    <citation type="submission" date="2016-10" db="EMBL/GenBank/DDBJ databases">
        <authorList>
            <person name="de Groot N.N."/>
        </authorList>
    </citation>
    <scope>NUCLEOTIDE SEQUENCE [LARGE SCALE GENOMIC DNA]</scope>
    <source>
        <strain evidence="1 2">CGMCC 1.10331</strain>
    </source>
</reference>
<evidence type="ECO:0000313" key="2">
    <source>
        <dbReference type="Proteomes" id="UP000236740"/>
    </source>
</evidence>
<proteinExistence type="predicted"/>
<accession>A0A1H5YG46</accession>
<sequence>MISNRRALAAVAVALLLVTSGCIGFLTGDEPLTFSAEPAAADEATAQEAGYELNGTRTLEVNETFEVAGQERQVVATNYLTDYRKSVELGALGEAEVGVFTVVSTPAVEIAGRTLNPIGSYSNARLVQFVQEQYSGMSDIERVSEQNVTVQGTETTVTKFSATATIEGREVDVFVHVTKYRDGDDFVLALGVYPQQLDGEEENVLALIRSIEHPVSE</sequence>
<name>A0A1H5YG46_9EURY</name>
<protein>
    <submittedName>
        <fullName evidence="1">Uncharacterized protein</fullName>
    </submittedName>
</protein>
<organism evidence="1 2">
    <name type="scientific">Halobellus limi</name>
    <dbReference type="NCBI Taxonomy" id="699433"/>
    <lineage>
        <taxon>Archaea</taxon>
        <taxon>Methanobacteriati</taxon>
        <taxon>Methanobacteriota</taxon>
        <taxon>Stenosarchaea group</taxon>
        <taxon>Halobacteria</taxon>
        <taxon>Halobacteriales</taxon>
        <taxon>Haloferacaceae</taxon>
        <taxon>Halobellus</taxon>
    </lineage>
</organism>